<sequence length="86" mass="9500">MTRCWSLQRAAMPSAKDVRSLPRIGSGRNSWRRSAAAKHRPCSCSESEVIRNFRSAFLRSLSECKAPKEMSAGFTTADIGGFCKTT</sequence>
<organism evidence="1 2">
    <name type="scientific">Rhizobium etli bv. mimosae str. IE4771</name>
    <dbReference type="NCBI Taxonomy" id="1432050"/>
    <lineage>
        <taxon>Bacteria</taxon>
        <taxon>Pseudomonadati</taxon>
        <taxon>Pseudomonadota</taxon>
        <taxon>Alphaproteobacteria</taxon>
        <taxon>Hyphomicrobiales</taxon>
        <taxon>Rhizobiaceae</taxon>
        <taxon>Rhizobium/Agrobacterium group</taxon>
        <taxon>Rhizobium</taxon>
    </lineage>
</organism>
<name>A0A060IJS6_RHIET</name>
<evidence type="ECO:0000313" key="2">
    <source>
        <dbReference type="Proteomes" id="UP000027180"/>
    </source>
</evidence>
<protein>
    <submittedName>
        <fullName evidence="1">Uncharacterized protein</fullName>
    </submittedName>
</protein>
<dbReference type="AlphaFoldDB" id="A0A060IJS6"/>
<dbReference type="EMBL" id="CP006991">
    <property type="protein sequence ID" value="AIC31826.1"/>
    <property type="molecule type" value="Genomic_DNA"/>
</dbReference>
<dbReference type="Proteomes" id="UP000027180">
    <property type="component" value="Plasmid pRetIE4771e"/>
</dbReference>
<reference evidence="1 2" key="1">
    <citation type="submission" date="2013-12" db="EMBL/GenBank/DDBJ databases">
        <title>Complete genome sequence of Rhizobium etli bv. mimosae IE4771.</title>
        <authorList>
            <person name="Bustos P."/>
            <person name="Santamaria R.I."/>
            <person name="Lozano L."/>
            <person name="Ormeno-Orrillo E."/>
            <person name="Rogel M.A."/>
            <person name="Romero D."/>
            <person name="Cevallos M.A."/>
            <person name="Martinez-Romero E."/>
            <person name="Gonzalez V."/>
        </authorList>
    </citation>
    <scope>NUCLEOTIDE SEQUENCE [LARGE SCALE GENOMIC DNA]</scope>
    <source>
        <strain evidence="1 2">IE4771</strain>
        <plasmid evidence="2">Plasmid pRetIE4771e</plasmid>
    </source>
</reference>
<keyword evidence="1" id="KW-0614">Plasmid</keyword>
<dbReference type="KEGG" id="rei:IE4771_PE00603"/>
<gene>
    <name evidence="1" type="ORF">IE4771_PE00603</name>
</gene>
<proteinExistence type="predicted"/>
<dbReference type="HOGENOM" id="CLU_2495679_0_0_5"/>
<evidence type="ECO:0000313" key="1">
    <source>
        <dbReference type="EMBL" id="AIC31826.1"/>
    </source>
</evidence>
<accession>A0A060IJS6</accession>
<geneLocation type="plasmid" evidence="1 2">
    <name>pRetIE4771e</name>
</geneLocation>